<dbReference type="Proteomes" id="UP000663193">
    <property type="component" value="Chromosome 7"/>
</dbReference>
<name>A0A7U2I2C1_PHANO</name>
<protein>
    <submittedName>
        <fullName evidence="1">Uncharacterized protein</fullName>
    </submittedName>
</protein>
<reference evidence="2" key="1">
    <citation type="journal article" date="2021" name="BMC Genomics">
        <title>Chromosome-level genome assembly and manually-curated proteome of model necrotroph Parastagonospora nodorum Sn15 reveals a genome-wide trove of candidate effector homologs, and redundancy of virulence-related functions within an accessory chromosome.</title>
        <authorList>
            <person name="Bertazzoni S."/>
            <person name="Jones D.A.B."/>
            <person name="Phan H.T."/>
            <person name="Tan K.-C."/>
            <person name="Hane J.K."/>
        </authorList>
    </citation>
    <scope>NUCLEOTIDE SEQUENCE [LARGE SCALE GENOMIC DNA]</scope>
    <source>
        <strain evidence="2">SN15 / ATCC MYA-4574 / FGSC 10173)</strain>
    </source>
</reference>
<dbReference type="AlphaFoldDB" id="A0A7U2I2C1"/>
<keyword evidence="2" id="KW-1185">Reference proteome</keyword>
<sequence length="73" mass="8432">MVCPVWHLNFLSSLHLQHILRHCDYNDSVVTLSAFPVRGSGTLTLNSQTFLYSVWLCYVMHRSISHLAMLELK</sequence>
<gene>
    <name evidence="1" type="ORF">JI435_410340</name>
</gene>
<proteinExistence type="predicted"/>
<accession>A0A7U2I2C1</accession>
<evidence type="ECO:0000313" key="2">
    <source>
        <dbReference type="Proteomes" id="UP000663193"/>
    </source>
</evidence>
<dbReference type="EMBL" id="CP069029">
    <property type="protein sequence ID" value="QRC97246.1"/>
    <property type="molecule type" value="Genomic_DNA"/>
</dbReference>
<evidence type="ECO:0000313" key="1">
    <source>
        <dbReference type="EMBL" id="QRC97246.1"/>
    </source>
</evidence>
<organism evidence="1 2">
    <name type="scientific">Phaeosphaeria nodorum (strain SN15 / ATCC MYA-4574 / FGSC 10173)</name>
    <name type="common">Glume blotch fungus</name>
    <name type="synonym">Parastagonospora nodorum</name>
    <dbReference type="NCBI Taxonomy" id="321614"/>
    <lineage>
        <taxon>Eukaryota</taxon>
        <taxon>Fungi</taxon>
        <taxon>Dikarya</taxon>
        <taxon>Ascomycota</taxon>
        <taxon>Pezizomycotina</taxon>
        <taxon>Dothideomycetes</taxon>
        <taxon>Pleosporomycetidae</taxon>
        <taxon>Pleosporales</taxon>
        <taxon>Pleosporineae</taxon>
        <taxon>Phaeosphaeriaceae</taxon>
        <taxon>Parastagonospora</taxon>
    </lineage>
</organism>
<dbReference type="VEuPathDB" id="FungiDB:JI435_410340"/>